<organism evidence="2">
    <name type="scientific">Arion vulgaris</name>
    <dbReference type="NCBI Taxonomy" id="1028688"/>
    <lineage>
        <taxon>Eukaryota</taxon>
        <taxon>Metazoa</taxon>
        <taxon>Spiralia</taxon>
        <taxon>Lophotrochozoa</taxon>
        <taxon>Mollusca</taxon>
        <taxon>Gastropoda</taxon>
        <taxon>Heterobranchia</taxon>
        <taxon>Euthyneura</taxon>
        <taxon>Panpulmonata</taxon>
        <taxon>Eupulmonata</taxon>
        <taxon>Stylommatophora</taxon>
        <taxon>Helicina</taxon>
        <taxon>Arionoidea</taxon>
        <taxon>Arionidae</taxon>
        <taxon>Arion</taxon>
    </lineage>
</organism>
<dbReference type="EMBL" id="HACG01033809">
    <property type="protein sequence ID" value="CEK80674.1"/>
    <property type="molecule type" value="Transcribed_RNA"/>
</dbReference>
<protein>
    <submittedName>
        <fullName evidence="2">Uncharacterized protein</fullName>
    </submittedName>
</protein>
<sequence length="89" mass="10134">MLEMYMLSMDHIRNVDVIHGSYKSTEIKIEILGGQLLEEIRHNVASLTKQSNAVDLFRVIWLTGENIEDVITLQINIGKSLQLLGLQIQ</sequence>
<dbReference type="EMBL" id="HACG01033810">
    <property type="protein sequence ID" value="CEK80675.1"/>
    <property type="molecule type" value="Transcribed_RNA"/>
</dbReference>
<dbReference type="AlphaFoldDB" id="A0A0B7AL60"/>
<gene>
    <name evidence="2" type="primary">ORF122058</name>
    <name evidence="1" type="synonym">ORF122053</name>
</gene>
<proteinExistence type="predicted"/>
<evidence type="ECO:0000313" key="1">
    <source>
        <dbReference type="EMBL" id="CEK80674.1"/>
    </source>
</evidence>
<name>A0A0B7AL60_9EUPU</name>
<reference evidence="2" key="1">
    <citation type="submission" date="2014-12" db="EMBL/GenBank/DDBJ databases">
        <title>Insight into the proteome of Arion vulgaris.</title>
        <authorList>
            <person name="Aradska J."/>
            <person name="Bulat T."/>
            <person name="Smidak R."/>
            <person name="Sarate P."/>
            <person name="Gangsoo J."/>
            <person name="Sialana F."/>
            <person name="Bilban M."/>
            <person name="Lubec G."/>
        </authorList>
    </citation>
    <scope>NUCLEOTIDE SEQUENCE</scope>
    <source>
        <tissue evidence="2">Skin</tissue>
    </source>
</reference>
<evidence type="ECO:0000313" key="2">
    <source>
        <dbReference type="EMBL" id="CEK80675.1"/>
    </source>
</evidence>
<accession>A0A0B7AL60</accession>